<evidence type="ECO:0000313" key="4">
    <source>
        <dbReference type="Proteomes" id="UP000031036"/>
    </source>
</evidence>
<accession>A0A0B2VL56</accession>
<sequence>MLIVPPEYISQNLMNEYQYRNMYSFYGVKGCTVFVVHHPDNVSSLNYSQSGCDLTKRVKVFMEEGILTVMQEHNDTTFRLFRFQARFSNERPEQSVLLDFNENSFLKSKHIYPGTFDAVYEEDDQMFYINKTNRTQPCLDGYSRNELDREDYEFKFNSMGVGRDCSRYELQSALYFTEGGDTGRILSAPIFFYKKGNECVITGEPMRNFRGFEDVYCEKAMGLAERMLTFRENGKVYMKMLEDRNDKSRILLGEGELRFVAPYVGNHIRTPGINQTANAKLITYDDDSEEELTDDSEFDVMDDEELTTPVPIPEYQEAVQSDVEGLLHKCPSLWRSPYYSPLILKLLLVDLPITIMIIIVVLFDRIYIIPARRRRRIRRGLARIRKKRNLRARARRRLAKLAHPREQSDSEGADDLVTAAAGKGDTTYAYKEARPAPAATAIAKPATAEARPAYDEIGESSAASTAQQVRDDVEGNG</sequence>
<keyword evidence="4" id="KW-1185">Reference proteome</keyword>
<dbReference type="EMBL" id="JPKZ01001031">
    <property type="protein sequence ID" value="KHN84226.1"/>
    <property type="molecule type" value="Genomic_DNA"/>
</dbReference>
<feature type="compositionally biased region" description="Low complexity" evidence="1">
    <location>
        <begin position="441"/>
        <end position="451"/>
    </location>
</feature>
<organism evidence="3 4">
    <name type="scientific">Toxocara canis</name>
    <name type="common">Canine roundworm</name>
    <dbReference type="NCBI Taxonomy" id="6265"/>
    <lineage>
        <taxon>Eukaryota</taxon>
        <taxon>Metazoa</taxon>
        <taxon>Ecdysozoa</taxon>
        <taxon>Nematoda</taxon>
        <taxon>Chromadorea</taxon>
        <taxon>Rhabditida</taxon>
        <taxon>Spirurina</taxon>
        <taxon>Ascaridomorpha</taxon>
        <taxon>Ascaridoidea</taxon>
        <taxon>Toxocaridae</taxon>
        <taxon>Toxocara</taxon>
    </lineage>
</organism>
<reference evidence="3 4" key="1">
    <citation type="submission" date="2014-11" db="EMBL/GenBank/DDBJ databases">
        <title>Genetic blueprint of the zoonotic pathogen Toxocara canis.</title>
        <authorList>
            <person name="Zhu X.-Q."/>
            <person name="Korhonen P.K."/>
            <person name="Cai H."/>
            <person name="Young N.D."/>
            <person name="Nejsum P."/>
            <person name="von Samson-Himmelstjerna G."/>
            <person name="Boag P.R."/>
            <person name="Tan P."/>
            <person name="Li Q."/>
            <person name="Min J."/>
            <person name="Yang Y."/>
            <person name="Wang X."/>
            <person name="Fang X."/>
            <person name="Hall R.S."/>
            <person name="Hofmann A."/>
            <person name="Sternberg P.W."/>
            <person name="Jex A.R."/>
            <person name="Gasser R.B."/>
        </authorList>
    </citation>
    <scope>NUCLEOTIDE SEQUENCE [LARGE SCALE GENOMIC DNA]</scope>
    <source>
        <strain evidence="3">PN_DK_2014</strain>
    </source>
</reference>
<keyword evidence="2" id="KW-1133">Transmembrane helix</keyword>
<evidence type="ECO:0000256" key="1">
    <source>
        <dbReference type="SAM" id="MobiDB-lite"/>
    </source>
</evidence>
<feature type="transmembrane region" description="Helical" evidence="2">
    <location>
        <begin position="342"/>
        <end position="368"/>
    </location>
</feature>
<gene>
    <name evidence="3" type="ORF">Tcan_14018</name>
</gene>
<feature type="region of interest" description="Disordered" evidence="1">
    <location>
        <begin position="441"/>
        <end position="477"/>
    </location>
</feature>
<keyword evidence="2" id="KW-0472">Membrane</keyword>
<dbReference type="Proteomes" id="UP000031036">
    <property type="component" value="Unassembled WGS sequence"/>
</dbReference>
<protein>
    <submittedName>
        <fullName evidence="3">Uncharacterized protein</fullName>
    </submittedName>
</protein>
<evidence type="ECO:0000313" key="3">
    <source>
        <dbReference type="EMBL" id="KHN84226.1"/>
    </source>
</evidence>
<evidence type="ECO:0000256" key="2">
    <source>
        <dbReference type="SAM" id="Phobius"/>
    </source>
</evidence>
<name>A0A0B2VL56_TOXCA</name>
<dbReference type="AlphaFoldDB" id="A0A0B2VL56"/>
<comment type="caution">
    <text evidence="3">The sequence shown here is derived from an EMBL/GenBank/DDBJ whole genome shotgun (WGS) entry which is preliminary data.</text>
</comment>
<keyword evidence="2" id="KW-0812">Transmembrane</keyword>
<proteinExistence type="predicted"/>